<dbReference type="InterPro" id="IPR000073">
    <property type="entry name" value="AB_hydrolase_1"/>
</dbReference>
<evidence type="ECO:0000259" key="3">
    <source>
        <dbReference type="Pfam" id="PF00561"/>
    </source>
</evidence>
<dbReference type="Proteomes" id="UP001149821">
    <property type="component" value="Unassembled WGS sequence"/>
</dbReference>
<dbReference type="InterPro" id="IPR051601">
    <property type="entry name" value="Serine_prot/Carboxylest_S33"/>
</dbReference>
<keyword evidence="5" id="KW-1185">Reference proteome</keyword>
<gene>
    <name evidence="4" type="ORF">LRP49_03510</name>
</gene>
<dbReference type="Gene3D" id="3.40.50.1820">
    <property type="entry name" value="alpha/beta hydrolase"/>
    <property type="match status" value="1"/>
</dbReference>
<organism evidence="4 5">
    <name type="scientific">Enterovibrio qingdaonensis</name>
    <dbReference type="NCBI Taxonomy" id="2899818"/>
    <lineage>
        <taxon>Bacteria</taxon>
        <taxon>Pseudomonadati</taxon>
        <taxon>Pseudomonadota</taxon>
        <taxon>Gammaproteobacteria</taxon>
        <taxon>Vibrionales</taxon>
        <taxon>Vibrionaceae</taxon>
        <taxon>Enterovibrio</taxon>
    </lineage>
</organism>
<comment type="caution">
    <text evidence="4">The sequence shown here is derived from an EMBL/GenBank/DDBJ whole genome shotgun (WGS) entry which is preliminary data.</text>
</comment>
<keyword evidence="2 4" id="KW-0378">Hydrolase</keyword>
<dbReference type="InterPro" id="IPR002410">
    <property type="entry name" value="Peptidase_S33"/>
</dbReference>
<comment type="similarity">
    <text evidence="1">Belongs to the peptidase S33 family.</text>
</comment>
<reference evidence="4" key="1">
    <citation type="submission" date="2021-12" db="EMBL/GenBank/DDBJ databases">
        <title>Enterovibrio ZSDZ35 sp. nov. and Enterovibrio ZSDZ42 sp. nov., isolated from coastal seawater in Qingdao.</title>
        <authorList>
            <person name="Zhang P."/>
        </authorList>
    </citation>
    <scope>NUCLEOTIDE SEQUENCE</scope>
    <source>
        <strain evidence="4">ZSDZ35</strain>
    </source>
</reference>
<dbReference type="PRINTS" id="PR00793">
    <property type="entry name" value="PROAMNOPTASE"/>
</dbReference>
<evidence type="ECO:0000256" key="1">
    <source>
        <dbReference type="ARBA" id="ARBA00010088"/>
    </source>
</evidence>
<proteinExistence type="inferred from homology"/>
<evidence type="ECO:0000313" key="5">
    <source>
        <dbReference type="Proteomes" id="UP001149821"/>
    </source>
</evidence>
<dbReference type="Pfam" id="PF00561">
    <property type="entry name" value="Abhydrolase_1"/>
    <property type="match status" value="1"/>
</dbReference>
<dbReference type="EMBL" id="JAJUBB010000002">
    <property type="protein sequence ID" value="MDD1780260.1"/>
    <property type="molecule type" value="Genomic_DNA"/>
</dbReference>
<protein>
    <submittedName>
        <fullName evidence="4">Alpha/beta hydrolase</fullName>
    </submittedName>
</protein>
<dbReference type="PANTHER" id="PTHR43248:SF2">
    <property type="entry name" value="PROLYL AMINOPEPTIDASE"/>
    <property type="match status" value="1"/>
</dbReference>
<feature type="domain" description="AB hydrolase-1" evidence="3">
    <location>
        <begin position="49"/>
        <end position="220"/>
    </location>
</feature>
<name>A0ABT5QH01_9GAMM</name>
<dbReference type="SUPFAM" id="SSF53474">
    <property type="entry name" value="alpha/beta-Hydrolases"/>
    <property type="match status" value="1"/>
</dbReference>
<dbReference type="RefSeq" id="WP_274140264.1">
    <property type="nucleotide sequence ID" value="NZ_JAJUBB010000002.1"/>
</dbReference>
<accession>A0ABT5QH01</accession>
<dbReference type="GO" id="GO:0016787">
    <property type="term" value="F:hydrolase activity"/>
    <property type="evidence" value="ECO:0007669"/>
    <property type="project" value="UniProtKB-KW"/>
</dbReference>
<dbReference type="InterPro" id="IPR029058">
    <property type="entry name" value="AB_hydrolase_fold"/>
</dbReference>
<evidence type="ECO:0000256" key="2">
    <source>
        <dbReference type="ARBA" id="ARBA00022801"/>
    </source>
</evidence>
<evidence type="ECO:0000313" key="4">
    <source>
        <dbReference type="EMBL" id="MDD1780260.1"/>
    </source>
</evidence>
<dbReference type="PANTHER" id="PTHR43248">
    <property type="entry name" value="2-SUCCINYL-6-HYDROXY-2,4-CYCLOHEXADIENE-1-CARBOXYLATE SYNTHASE"/>
    <property type="match status" value="1"/>
</dbReference>
<sequence length="433" mass="49319">MQNEFVADGILFRQHSFELPLDYSQPNNAQINVVAREVVELNQDHTALPWLVYFQGGPGFPSPRPDTSNGWLKRALKDYRVLLLDQRGTGLSTPLTLQTLGHLNAEEQADYIAHFRADNIVRDAEAIRENLGIKNWAILGQSFGGFCSLTYLSFYPNSLSRVFITGGVPSITRHADDVYRATYQRVLDKNAAFFQRFPTAQQCCQEIADYLSNHDVFLPNGQRFTVEQFQQIGINLGRSGANLPMYYLLEDAFVDTHEGKILSHAFLLAMLNEQSYQTNPIYAFLHEPIYNQNEASHWSAHRVRNTEFPQFNYRQGAPFLFTGEMVYPWMFDQMATLLPLKEAAEHLASKQDWPALYDGQALANNTVPVACAVYADDMYVEMDYSKETLRGLANSRAWITNEYEHNGLRADGERILARLISMADDIAHLPENR</sequence>